<feature type="transmembrane region" description="Helical" evidence="9">
    <location>
        <begin position="146"/>
        <end position="167"/>
    </location>
</feature>
<feature type="domain" description="Tripartite ATP-independent periplasmic transporters DctQ component" evidence="10">
    <location>
        <begin position="37"/>
        <end position="168"/>
    </location>
</feature>
<proteinExistence type="inferred from homology"/>
<evidence type="ECO:0000259" key="10">
    <source>
        <dbReference type="Pfam" id="PF04290"/>
    </source>
</evidence>
<protein>
    <recommendedName>
        <fullName evidence="9">TRAP transporter small permease protein</fullName>
    </recommendedName>
</protein>
<comment type="similarity">
    <text evidence="8 9">Belongs to the TRAP transporter small permease family.</text>
</comment>
<evidence type="ECO:0000256" key="1">
    <source>
        <dbReference type="ARBA" id="ARBA00004429"/>
    </source>
</evidence>
<dbReference type="PANTHER" id="PTHR35011">
    <property type="entry name" value="2,3-DIKETO-L-GULONATE TRAP TRANSPORTER SMALL PERMEASE PROTEIN YIAM"/>
    <property type="match status" value="1"/>
</dbReference>
<comment type="function">
    <text evidence="9">Part of the tripartite ATP-independent periplasmic (TRAP) transport system.</text>
</comment>
<reference evidence="11 12" key="1">
    <citation type="submission" date="2022-01" db="EMBL/GenBank/DDBJ databases">
        <title>Octadecabacter sp. nov., isolated from a marine alga.</title>
        <authorList>
            <person name="Jin M.S."/>
            <person name="Kim H.M."/>
            <person name="Han D.M."/>
            <person name="Jung J.J."/>
            <person name="Jeon C.O."/>
        </authorList>
    </citation>
    <scope>NUCLEOTIDE SEQUENCE [LARGE SCALE GENOMIC DNA]</scope>
    <source>
        <strain evidence="11 12">G9-8</strain>
    </source>
</reference>
<dbReference type="Pfam" id="PF04290">
    <property type="entry name" value="DctQ"/>
    <property type="match status" value="1"/>
</dbReference>
<dbReference type="InterPro" id="IPR007387">
    <property type="entry name" value="TRAP_DctQ"/>
</dbReference>
<keyword evidence="2 9" id="KW-0813">Transport</keyword>
<accession>A0ABS9CZA6</accession>
<comment type="subunit">
    <text evidence="9">The complex comprises the extracytoplasmic solute receptor protein and the two transmembrane proteins.</text>
</comment>
<evidence type="ECO:0000256" key="5">
    <source>
        <dbReference type="ARBA" id="ARBA00022692"/>
    </source>
</evidence>
<evidence type="ECO:0000256" key="4">
    <source>
        <dbReference type="ARBA" id="ARBA00022519"/>
    </source>
</evidence>
<evidence type="ECO:0000256" key="6">
    <source>
        <dbReference type="ARBA" id="ARBA00022989"/>
    </source>
</evidence>
<keyword evidence="3" id="KW-1003">Cell membrane</keyword>
<keyword evidence="4 9" id="KW-0997">Cell inner membrane</keyword>
<feature type="transmembrane region" description="Helical" evidence="9">
    <location>
        <begin position="58"/>
        <end position="76"/>
    </location>
</feature>
<evidence type="ECO:0000256" key="7">
    <source>
        <dbReference type="ARBA" id="ARBA00023136"/>
    </source>
</evidence>
<keyword evidence="6 9" id="KW-1133">Transmembrane helix</keyword>
<feature type="transmembrane region" description="Helical" evidence="9">
    <location>
        <begin position="97"/>
        <end position="121"/>
    </location>
</feature>
<evidence type="ECO:0000313" key="12">
    <source>
        <dbReference type="Proteomes" id="UP001200557"/>
    </source>
</evidence>
<organism evidence="11 12">
    <name type="scientific">Octadecabacter dasysiphoniae</name>
    <dbReference type="NCBI Taxonomy" id="2909341"/>
    <lineage>
        <taxon>Bacteria</taxon>
        <taxon>Pseudomonadati</taxon>
        <taxon>Pseudomonadota</taxon>
        <taxon>Alphaproteobacteria</taxon>
        <taxon>Rhodobacterales</taxon>
        <taxon>Roseobacteraceae</taxon>
        <taxon>Octadecabacter</taxon>
    </lineage>
</organism>
<sequence>MATQQQATGGLLGRLNRGLMPIEDVANLLAAAAIMALMMLGVLQIVMRTVFNAPIDGYIDLVELSMASMAFLGAAYTQRMGSHIRMELLMGRLSGRALWAVEAFGAALAMFIIGVLIYYSYGHFLRAFTLGDTTIDAEYVTWPSKLLVPIAFSIWWCRLALQFVGALRLVADPTKAPVAVVVMKDVAEQAQDEIHEVMGDDADLPEPGADLGGKS</sequence>
<dbReference type="Proteomes" id="UP001200557">
    <property type="component" value="Unassembled WGS sequence"/>
</dbReference>
<dbReference type="PANTHER" id="PTHR35011:SF4">
    <property type="entry name" value="SLL1102 PROTEIN"/>
    <property type="match status" value="1"/>
</dbReference>
<feature type="transmembrane region" description="Helical" evidence="9">
    <location>
        <begin position="25"/>
        <end position="46"/>
    </location>
</feature>
<comment type="subcellular location">
    <subcellularLocation>
        <location evidence="1 9">Cell inner membrane</location>
        <topology evidence="1 9">Multi-pass membrane protein</topology>
    </subcellularLocation>
</comment>
<gene>
    <name evidence="11" type="ORF">L0664_15965</name>
</gene>
<name>A0ABS9CZA6_9RHOB</name>
<keyword evidence="5 9" id="KW-0812">Transmembrane</keyword>
<keyword evidence="7 9" id="KW-0472">Membrane</keyword>
<evidence type="ECO:0000313" key="11">
    <source>
        <dbReference type="EMBL" id="MCF2872573.1"/>
    </source>
</evidence>
<evidence type="ECO:0000256" key="9">
    <source>
        <dbReference type="RuleBase" id="RU369079"/>
    </source>
</evidence>
<dbReference type="RefSeq" id="WP_235226896.1">
    <property type="nucleotide sequence ID" value="NZ_JAKGAQ010000004.1"/>
</dbReference>
<dbReference type="InterPro" id="IPR055348">
    <property type="entry name" value="DctQ"/>
</dbReference>
<evidence type="ECO:0000256" key="8">
    <source>
        <dbReference type="ARBA" id="ARBA00038436"/>
    </source>
</evidence>
<evidence type="ECO:0000256" key="3">
    <source>
        <dbReference type="ARBA" id="ARBA00022475"/>
    </source>
</evidence>
<keyword evidence="12" id="KW-1185">Reference proteome</keyword>
<evidence type="ECO:0000256" key="2">
    <source>
        <dbReference type="ARBA" id="ARBA00022448"/>
    </source>
</evidence>
<comment type="caution">
    <text evidence="11">The sequence shown here is derived from an EMBL/GenBank/DDBJ whole genome shotgun (WGS) entry which is preliminary data.</text>
</comment>
<dbReference type="EMBL" id="JAKGAQ010000004">
    <property type="protein sequence ID" value="MCF2872573.1"/>
    <property type="molecule type" value="Genomic_DNA"/>
</dbReference>